<evidence type="ECO:0000256" key="4">
    <source>
        <dbReference type="ARBA" id="ARBA00022723"/>
    </source>
</evidence>
<evidence type="ECO:0000256" key="7">
    <source>
        <dbReference type="ARBA" id="ARBA00023134"/>
    </source>
</evidence>
<evidence type="ECO:0000256" key="1">
    <source>
        <dbReference type="ARBA" id="ARBA00001946"/>
    </source>
</evidence>
<gene>
    <name evidence="12" type="ORF">PPL_09270</name>
</gene>
<dbReference type="CDD" id="cd01876">
    <property type="entry name" value="YihA_EngB"/>
    <property type="match status" value="1"/>
</dbReference>
<dbReference type="InterPro" id="IPR006073">
    <property type="entry name" value="GTP-bd"/>
</dbReference>
<keyword evidence="9" id="KW-0131">Cell cycle</keyword>
<evidence type="ECO:0000256" key="2">
    <source>
        <dbReference type="ARBA" id="ARBA00009638"/>
    </source>
</evidence>
<dbReference type="PROSITE" id="PS51706">
    <property type="entry name" value="G_ENGB"/>
    <property type="match status" value="1"/>
</dbReference>
<dbReference type="RefSeq" id="XP_020429900.1">
    <property type="nucleotide sequence ID" value="XM_020580067.1"/>
</dbReference>
<dbReference type="EMBL" id="ADBJ01000039">
    <property type="protein sequence ID" value="EFA77772.1"/>
    <property type="molecule type" value="Genomic_DNA"/>
</dbReference>
<evidence type="ECO:0000256" key="8">
    <source>
        <dbReference type="ARBA" id="ARBA00023210"/>
    </source>
</evidence>
<sequence>MLKLVSNSFNSSRVVGDSIRKCFYFSSSLSHFQVVNTDLKKKKLMKDSYIKLTQSEMIESQRQQKKKREVEKKEIDVEKIMNTQYFVDENSTKNDIEFEAQMKRLMIEQGTEEISSVKIPRELIEQIDFKKRYDPEVLRFADYFFSHQSKLITMAIKSEDFPASPLPQIAFIGRSNVGKSSLLNTLLGDQMAHVSKTPVTINNYNYGCTKSINFYALWDKIMMVDLPGYGYSKVSKDKASVWGRSISEYLLTSHHCKLNLLFEKTRLKKLFLLVDSRVGLQKNDIEVMKLLDEHRVAFQVILTKIDKATTTGLKRFYNQVKEEIMNNVSCVPNIIQCSSKEMKGIQQIRSVILEVTNFDKDNFKNQRNTFIMPEARLPKLPSLPKQNLSSTTKTSKTTKKPTAPSSKNIK</sequence>
<keyword evidence="8" id="KW-0717">Septation</keyword>
<dbReference type="GO" id="GO:0046872">
    <property type="term" value="F:metal ion binding"/>
    <property type="evidence" value="ECO:0007669"/>
    <property type="project" value="UniProtKB-KW"/>
</dbReference>
<evidence type="ECO:0000259" key="11">
    <source>
        <dbReference type="PROSITE" id="PS51706"/>
    </source>
</evidence>
<keyword evidence="13" id="KW-1185">Reference proteome</keyword>
<dbReference type="InterPro" id="IPR030393">
    <property type="entry name" value="G_ENGB_dom"/>
</dbReference>
<dbReference type="Pfam" id="PF01926">
    <property type="entry name" value="MMR_HSR1"/>
    <property type="match status" value="1"/>
</dbReference>
<dbReference type="InParanoid" id="D3BL38"/>
<dbReference type="GO" id="GO:0005525">
    <property type="term" value="F:GTP binding"/>
    <property type="evidence" value="ECO:0007669"/>
    <property type="project" value="UniProtKB-KW"/>
</dbReference>
<feature type="compositionally biased region" description="Low complexity" evidence="10">
    <location>
        <begin position="389"/>
        <end position="410"/>
    </location>
</feature>
<evidence type="ECO:0000256" key="10">
    <source>
        <dbReference type="SAM" id="MobiDB-lite"/>
    </source>
</evidence>
<keyword evidence="7" id="KW-0342">GTP-binding</keyword>
<keyword evidence="3" id="KW-0132">Cell division</keyword>
<feature type="domain" description="EngB-type G" evidence="11">
    <location>
        <begin position="165"/>
        <end position="358"/>
    </location>
</feature>
<keyword evidence="6" id="KW-0460">Magnesium</keyword>
<feature type="region of interest" description="Disordered" evidence="10">
    <location>
        <begin position="374"/>
        <end position="410"/>
    </location>
</feature>
<evidence type="ECO:0000313" key="12">
    <source>
        <dbReference type="EMBL" id="EFA77772.1"/>
    </source>
</evidence>
<dbReference type="AlphaFoldDB" id="D3BL38"/>
<organism evidence="12 13">
    <name type="scientific">Heterostelium pallidum (strain ATCC 26659 / Pp 5 / PN500)</name>
    <name type="common">Cellular slime mold</name>
    <name type="synonym">Polysphondylium pallidum</name>
    <dbReference type="NCBI Taxonomy" id="670386"/>
    <lineage>
        <taxon>Eukaryota</taxon>
        <taxon>Amoebozoa</taxon>
        <taxon>Evosea</taxon>
        <taxon>Eumycetozoa</taxon>
        <taxon>Dictyostelia</taxon>
        <taxon>Acytosteliales</taxon>
        <taxon>Acytosteliaceae</taxon>
        <taxon>Heterostelium</taxon>
    </lineage>
</organism>
<dbReference type="GO" id="GO:0051301">
    <property type="term" value="P:cell division"/>
    <property type="evidence" value="ECO:0007669"/>
    <property type="project" value="UniProtKB-KW"/>
</dbReference>
<accession>D3BL38</accession>
<name>D3BL38_HETP5</name>
<comment type="similarity">
    <text evidence="2">Belongs to the TRAFAC class TrmE-Era-EngA-EngB-Septin-like GTPase superfamily. EngB GTPase family.</text>
</comment>
<dbReference type="OMA" id="CTKSINF"/>
<evidence type="ECO:0000313" key="13">
    <source>
        <dbReference type="Proteomes" id="UP000001396"/>
    </source>
</evidence>
<comment type="cofactor">
    <cofactor evidence="1">
        <name>Mg(2+)</name>
        <dbReference type="ChEBI" id="CHEBI:18420"/>
    </cofactor>
</comment>
<dbReference type="SUPFAM" id="SSF52540">
    <property type="entry name" value="P-loop containing nucleoside triphosphate hydrolases"/>
    <property type="match status" value="1"/>
</dbReference>
<keyword evidence="5" id="KW-0547">Nucleotide-binding</keyword>
<evidence type="ECO:0000256" key="6">
    <source>
        <dbReference type="ARBA" id="ARBA00022842"/>
    </source>
</evidence>
<evidence type="ECO:0000256" key="5">
    <source>
        <dbReference type="ARBA" id="ARBA00022741"/>
    </source>
</evidence>
<dbReference type="PANTHER" id="PTHR11649:SF13">
    <property type="entry name" value="ENGB-TYPE G DOMAIN-CONTAINING PROTEIN"/>
    <property type="match status" value="1"/>
</dbReference>
<protein>
    <recommendedName>
        <fullName evidence="11">EngB-type G domain-containing protein</fullName>
    </recommendedName>
</protein>
<reference evidence="12 13" key="1">
    <citation type="journal article" date="2011" name="Genome Res.">
        <title>Phylogeny-wide analysis of social amoeba genomes highlights ancient origins for complex intercellular communication.</title>
        <authorList>
            <person name="Heidel A.J."/>
            <person name="Lawal H.M."/>
            <person name="Felder M."/>
            <person name="Schilde C."/>
            <person name="Helps N.R."/>
            <person name="Tunggal B."/>
            <person name="Rivero F."/>
            <person name="John U."/>
            <person name="Schleicher M."/>
            <person name="Eichinger L."/>
            <person name="Platzer M."/>
            <person name="Noegel A.A."/>
            <person name="Schaap P."/>
            <person name="Gloeckner G."/>
        </authorList>
    </citation>
    <scope>NUCLEOTIDE SEQUENCE [LARGE SCALE GENOMIC DNA]</scope>
    <source>
        <strain evidence="13">ATCC 26659 / Pp 5 / PN500</strain>
    </source>
</reference>
<dbReference type="STRING" id="670386.D3BL38"/>
<evidence type="ECO:0000256" key="9">
    <source>
        <dbReference type="ARBA" id="ARBA00023306"/>
    </source>
</evidence>
<dbReference type="GeneID" id="31364745"/>
<keyword evidence="4" id="KW-0479">Metal-binding</keyword>
<comment type="caution">
    <text evidence="12">The sequence shown here is derived from an EMBL/GenBank/DDBJ whole genome shotgun (WGS) entry which is preliminary data.</text>
</comment>
<evidence type="ECO:0000256" key="3">
    <source>
        <dbReference type="ARBA" id="ARBA00022618"/>
    </source>
</evidence>
<dbReference type="InterPro" id="IPR019987">
    <property type="entry name" value="GTP-bd_ribosome_bio_YsxC"/>
</dbReference>
<dbReference type="HAMAP" id="MF_00321">
    <property type="entry name" value="GTPase_EngB"/>
    <property type="match status" value="1"/>
</dbReference>
<dbReference type="Proteomes" id="UP000001396">
    <property type="component" value="Unassembled WGS sequence"/>
</dbReference>
<proteinExistence type="inferred from homology"/>
<dbReference type="NCBIfam" id="TIGR03598">
    <property type="entry name" value="GTPase_YsxC"/>
    <property type="match status" value="1"/>
</dbReference>
<dbReference type="InterPro" id="IPR027417">
    <property type="entry name" value="P-loop_NTPase"/>
</dbReference>
<dbReference type="PANTHER" id="PTHR11649">
    <property type="entry name" value="MSS1/TRME-RELATED GTP-BINDING PROTEIN"/>
    <property type="match status" value="1"/>
</dbReference>
<dbReference type="Gene3D" id="3.40.50.300">
    <property type="entry name" value="P-loop containing nucleotide triphosphate hydrolases"/>
    <property type="match status" value="1"/>
</dbReference>